<proteinExistence type="predicted"/>
<evidence type="ECO:0008006" key="3">
    <source>
        <dbReference type="Google" id="ProtNLM"/>
    </source>
</evidence>
<accession>A0A386ZNR3</accession>
<name>A0A386ZNR3_9NOCA</name>
<evidence type="ECO:0000313" key="1">
    <source>
        <dbReference type="EMBL" id="AYF78339.1"/>
    </source>
</evidence>
<reference evidence="1 2" key="1">
    <citation type="submission" date="2018-09" db="EMBL/GenBank/DDBJ databases">
        <title>Nocardia yunnanensis sp. nov., an actinomycete isolated from a soil sample.</title>
        <authorList>
            <person name="Zhang J."/>
        </authorList>
    </citation>
    <scope>NUCLEOTIDE SEQUENCE [LARGE SCALE GENOMIC DNA]</scope>
    <source>
        <strain evidence="1 2">CFHS0054</strain>
    </source>
</reference>
<gene>
    <name evidence="1" type="ORF">D7D52_35980</name>
</gene>
<dbReference type="RefSeq" id="WP_120743422.1">
    <property type="nucleotide sequence ID" value="NZ_CP032568.1"/>
</dbReference>
<keyword evidence="2" id="KW-1185">Reference proteome</keyword>
<dbReference type="KEGG" id="nyu:D7D52_35980"/>
<dbReference type="Proteomes" id="UP000267164">
    <property type="component" value="Chromosome"/>
</dbReference>
<dbReference type="EMBL" id="CP032568">
    <property type="protein sequence ID" value="AYF78339.1"/>
    <property type="molecule type" value="Genomic_DNA"/>
</dbReference>
<dbReference type="AlphaFoldDB" id="A0A386ZNR3"/>
<evidence type="ECO:0000313" key="2">
    <source>
        <dbReference type="Proteomes" id="UP000267164"/>
    </source>
</evidence>
<protein>
    <recommendedName>
        <fullName evidence="3">CopG family transcriptional regulator</fullName>
    </recommendedName>
</protein>
<organism evidence="1 2">
    <name type="scientific">Nocardia yunnanensis</name>
    <dbReference type="NCBI Taxonomy" id="2382165"/>
    <lineage>
        <taxon>Bacteria</taxon>
        <taxon>Bacillati</taxon>
        <taxon>Actinomycetota</taxon>
        <taxon>Actinomycetes</taxon>
        <taxon>Mycobacteriales</taxon>
        <taxon>Nocardiaceae</taxon>
        <taxon>Nocardia</taxon>
    </lineage>
</organism>
<sequence>MSTRKVSLTLPEELLTRAENAVARGEARSVSAYIAAAAGSGEARTSTAEVLARWSSEHGAGTPEERAEAERRVRALFDRTDARLRGPGAA</sequence>